<dbReference type="EMBL" id="FNRY01000001">
    <property type="protein sequence ID" value="SEC07085.1"/>
    <property type="molecule type" value="Genomic_DNA"/>
</dbReference>
<protein>
    <submittedName>
        <fullName evidence="3">von Willebrand factor type A domain-containing protein</fullName>
    </submittedName>
</protein>
<evidence type="ECO:0000256" key="1">
    <source>
        <dbReference type="SAM" id="Phobius"/>
    </source>
</evidence>
<feature type="transmembrane region" description="Helical" evidence="1">
    <location>
        <begin position="310"/>
        <end position="328"/>
    </location>
</feature>
<accession>A0A1H4PI34</accession>
<dbReference type="Proteomes" id="UP000199183">
    <property type="component" value="Unassembled WGS sequence"/>
</dbReference>
<keyword evidence="4" id="KW-1185">Reference proteome</keyword>
<dbReference type="PROSITE" id="PS50234">
    <property type="entry name" value="VWFA"/>
    <property type="match status" value="1"/>
</dbReference>
<dbReference type="STRING" id="640635.SAMN04489806_2515"/>
<evidence type="ECO:0000313" key="4">
    <source>
        <dbReference type="Proteomes" id="UP000199183"/>
    </source>
</evidence>
<evidence type="ECO:0000313" key="3">
    <source>
        <dbReference type="EMBL" id="SEC07085.1"/>
    </source>
</evidence>
<organism evidence="3 4">
    <name type="scientific">Paramicrobacterium humi</name>
    <dbReference type="NCBI Taxonomy" id="640635"/>
    <lineage>
        <taxon>Bacteria</taxon>
        <taxon>Bacillati</taxon>
        <taxon>Actinomycetota</taxon>
        <taxon>Actinomycetes</taxon>
        <taxon>Micrococcales</taxon>
        <taxon>Microbacteriaceae</taxon>
        <taxon>Paramicrobacterium</taxon>
    </lineage>
</organism>
<dbReference type="RefSeq" id="WP_143034054.1">
    <property type="nucleotide sequence ID" value="NZ_FNRY01000001.1"/>
</dbReference>
<dbReference type="InterPro" id="IPR036465">
    <property type="entry name" value="vWFA_dom_sf"/>
</dbReference>
<dbReference type="AlphaFoldDB" id="A0A1H4PI34"/>
<sequence length="330" mass="35637">MELINGWMPLAWLAAIAAFAVVIVLVRSRRRRASRSAARIAHAERLAALPGYATARSRLRALLIAGVAVAGVLLLSAIALSSRIVAVTSHEPELHNRDIVLCLDTSGSMTDYDVAILDTFATLVDSFEGERIGLTIFNASAVTVFPLTTDYDYVTEQMSKLRENMADPDTDYAYTDGTLLGDGSSLIGDGLASCVMRFDNLDEERSRSIIFATDNFVAGKQLISLPEAGRYASENGVTVFGVNPGDAAAKDYIAELATEMRETVESTGGSYYALADPDAIPGIVHAIQSEEATAMTGPPQMVRTDQPVPYLWIALLSTIALMLLGWRLRR</sequence>
<dbReference type="SUPFAM" id="SSF53300">
    <property type="entry name" value="vWA-like"/>
    <property type="match status" value="1"/>
</dbReference>
<feature type="transmembrane region" description="Helical" evidence="1">
    <location>
        <begin position="6"/>
        <end position="26"/>
    </location>
</feature>
<keyword evidence="1" id="KW-1133">Transmembrane helix</keyword>
<name>A0A1H4PI34_9MICO</name>
<evidence type="ECO:0000259" key="2">
    <source>
        <dbReference type="PROSITE" id="PS50234"/>
    </source>
</evidence>
<gene>
    <name evidence="3" type="ORF">SAMN04489806_2515</name>
</gene>
<feature type="transmembrane region" description="Helical" evidence="1">
    <location>
        <begin position="61"/>
        <end position="80"/>
    </location>
</feature>
<dbReference type="Gene3D" id="3.40.50.410">
    <property type="entry name" value="von Willebrand factor, type A domain"/>
    <property type="match status" value="1"/>
</dbReference>
<dbReference type="Pfam" id="PF00092">
    <property type="entry name" value="VWA"/>
    <property type="match status" value="1"/>
</dbReference>
<feature type="domain" description="VWFA" evidence="2">
    <location>
        <begin position="98"/>
        <end position="287"/>
    </location>
</feature>
<dbReference type="InterPro" id="IPR002035">
    <property type="entry name" value="VWF_A"/>
</dbReference>
<dbReference type="OrthoDB" id="4623238at2"/>
<dbReference type="SMART" id="SM00327">
    <property type="entry name" value="VWA"/>
    <property type="match status" value="1"/>
</dbReference>
<proteinExistence type="predicted"/>
<reference evidence="3 4" key="1">
    <citation type="submission" date="2016-10" db="EMBL/GenBank/DDBJ databases">
        <authorList>
            <person name="de Groot N.N."/>
        </authorList>
    </citation>
    <scope>NUCLEOTIDE SEQUENCE [LARGE SCALE GENOMIC DNA]</scope>
    <source>
        <strain evidence="3 4">DSM 21799</strain>
    </source>
</reference>
<keyword evidence="1" id="KW-0472">Membrane</keyword>
<keyword evidence="1" id="KW-0812">Transmembrane</keyword>